<evidence type="ECO:0000259" key="3">
    <source>
        <dbReference type="Pfam" id="PF00248"/>
    </source>
</evidence>
<sequence length="1481" mass="165778">MAPLTFKLNTGQDMPAVGFGTWQAAPGEVAAAVTYALKVGYKLVDAAYCYGNEDEVGQGIKAAIDAGYVKREEIFVVTKLWNTYSTRAEVGLDKSLKALGLDYVDQFLVHWAVGMNPNGNDDRFPKLPDGSRDITWDHDHTATWKQMEALLATGKAKSIGVCNYSVPYLEQLLKKATVVPAVNQIENHPALPQQEIVDFCNAKGIHVVAYSPLGSTGGPLLKSEPVAKVAERKGVSPGTVLLSYHVARGTTVLAKSVTESRIKSNLEIVDLDADDLKILNDYSDALAKEGKLERYVYPPFGIKFGFPDKPEGRSMPNGMDAAGLATGLTGTTLKLVIFSLDFIGDVKQVYKQGATDRNADLSTIAESLATATTSLEKQLGAINANSSGEEHASDPDEELKELSQRAADIGRELAQKLSKVTTDKKSTWKSLKAVALGMWNADEIEQTEKRLNSIKDDIQFRIIVGFRNKINQSHDNNSLILSTLEEVAQKQVRSKADSTHMIELLNNVDKIGQGRHEELVNLGNQLLRAINAIPIALSPALITPYDENALKAAERTILSSLWYPSIRDREETITKAHANTFRWIFEDPTTTGKPWDSFVDFLQGDSPSFWITGKPGSGKSTLMKFINGSPRTQTLLKQWVGEKVLLQASYYFYYRGEEHQKSEIGLIRSLLYSILGQRRELIRVAFRERFQAALEGKKYHDPSLPEAKTAFRNLMAHSSNLSFFISIDGLDEFDPAISLTHVRSLIDFTHFLKECGNVKVLVSSRPLPEFERGYDGLPSLRIHDLTREDIRRYANEKLVSHPRMKNLAKKDPDSTDELFQSIVDSSLGVFLWVRVVTESLLEGLTNYDSIGDLKERLDGLPSDLEDLYRTILSRIDPRYKPQTSRLLHFVHHIEGRGELTLLDLWFAENATNDMVYATQIKPIEDEEVRERVQELETFLKSRCLGLIEAVPTRVSVSDLEEYSPYSPKSLIYDISTDERRACAMFLHRSVYEFLDRQDVWEEVVAKYLDHTFSVELSLFRSAILIIKTCRLYSCATWASIITLAVRAGGRAKAAERETKRAHPDLIHELDLAMHGVMPLVYLSTESQGEPDSAVISLPDRGCHWSVWCRHLFLRRPRFRHLLWPLHDKVHGCLMAFSVEHGLDYYIRSQIAEKGRGVLIKEGLPLLGYALMPYEESHPGPHYETTKLLLDNGCASSELYNGMSLWEWFLWTIPCDPLSFTGFNVAINSCMRLDTCLTMDALLLAGAESNVCMIYSGREITHPQYGLESWDLPWNPLVGRIGRLIICTILLALTRLHRGLSDAIDTIPNHLGTTSCFGKDEQAFMREIVDVDETMQRMIKFLREHGAVEEERKDDDTIKQIISDIYEKIGDRQSQPIDEDIMTESSEVARAGSSTPSALLITAPPVVPTVSEVHLDVTSSDEPGVGQEGSELEISAVDKKTSEAGPTVTSNVAENTALPERGWRARCGKLLRKIKHGIRRLK</sequence>
<dbReference type="Proteomes" id="UP000481858">
    <property type="component" value="Unassembled WGS sequence"/>
</dbReference>
<dbReference type="PRINTS" id="PR00069">
    <property type="entry name" value="ALDKETRDTASE"/>
</dbReference>
<comment type="caution">
    <text evidence="6">The sequence shown here is derived from an EMBL/GenBank/DDBJ whole genome shotgun (WGS) entry which is preliminary data.</text>
</comment>
<dbReference type="GO" id="GO:0016616">
    <property type="term" value="F:oxidoreductase activity, acting on the CH-OH group of donors, NAD or NADP as acceptor"/>
    <property type="evidence" value="ECO:0007669"/>
    <property type="project" value="UniProtKB-ARBA"/>
</dbReference>
<dbReference type="Gene3D" id="3.40.50.300">
    <property type="entry name" value="P-loop containing nucleotide triphosphate hydrolases"/>
    <property type="match status" value="1"/>
</dbReference>
<dbReference type="InterPro" id="IPR020471">
    <property type="entry name" value="AKR"/>
</dbReference>
<dbReference type="InterPro" id="IPR027417">
    <property type="entry name" value="P-loop_NTPase"/>
</dbReference>
<evidence type="ECO:0000259" key="5">
    <source>
        <dbReference type="Pfam" id="PF25053"/>
    </source>
</evidence>
<dbReference type="InParanoid" id="A0A7C8IQU3"/>
<protein>
    <recommendedName>
        <fullName evidence="8">NACHT domain-containing protein</fullName>
    </recommendedName>
</protein>
<dbReference type="PROSITE" id="PS00062">
    <property type="entry name" value="ALDOKETO_REDUCTASE_2"/>
    <property type="match status" value="1"/>
</dbReference>
<dbReference type="InterPro" id="IPR056884">
    <property type="entry name" value="NPHP3-like_N"/>
</dbReference>
<evidence type="ECO:0000256" key="2">
    <source>
        <dbReference type="ARBA" id="ARBA00023002"/>
    </source>
</evidence>
<dbReference type="EMBL" id="WUBL01000102">
    <property type="protein sequence ID" value="KAF2965924.1"/>
    <property type="molecule type" value="Genomic_DNA"/>
</dbReference>
<dbReference type="Pfam" id="PF00248">
    <property type="entry name" value="Aldo_ket_red"/>
    <property type="match status" value="1"/>
</dbReference>
<dbReference type="FunFam" id="3.20.20.100:FF:000002">
    <property type="entry name" value="2,5-diketo-D-gluconic acid reductase A"/>
    <property type="match status" value="1"/>
</dbReference>
<dbReference type="Pfam" id="PF24883">
    <property type="entry name" value="NPHP3_N"/>
    <property type="match status" value="1"/>
</dbReference>
<reference evidence="6 7" key="1">
    <citation type="submission" date="2019-12" db="EMBL/GenBank/DDBJ databases">
        <title>Draft genome sequence of the ascomycete Xylaria multiplex DSM 110363.</title>
        <authorList>
            <person name="Buettner E."/>
            <person name="Kellner H."/>
        </authorList>
    </citation>
    <scope>NUCLEOTIDE SEQUENCE [LARGE SCALE GENOMIC DNA]</scope>
    <source>
        <strain evidence="6 7">DSM 110363</strain>
    </source>
</reference>
<feature type="domain" description="Nephrocystin 3-like N-terminal" evidence="4">
    <location>
        <begin position="580"/>
        <end position="765"/>
    </location>
</feature>
<dbReference type="PROSITE" id="PS00063">
    <property type="entry name" value="ALDOKETO_REDUCTASE_3"/>
    <property type="match status" value="1"/>
</dbReference>
<accession>A0A7C8IQU3</accession>
<evidence type="ECO:0000259" key="4">
    <source>
        <dbReference type="Pfam" id="PF24883"/>
    </source>
</evidence>
<dbReference type="SUPFAM" id="SSF51430">
    <property type="entry name" value="NAD(P)-linked oxidoreductase"/>
    <property type="match status" value="1"/>
</dbReference>
<dbReference type="SUPFAM" id="SSF52540">
    <property type="entry name" value="P-loop containing nucleoside triphosphate hydrolases"/>
    <property type="match status" value="1"/>
</dbReference>
<evidence type="ECO:0008006" key="8">
    <source>
        <dbReference type="Google" id="ProtNLM"/>
    </source>
</evidence>
<keyword evidence="2" id="KW-0560">Oxidoreductase</keyword>
<dbReference type="PANTHER" id="PTHR10039">
    <property type="entry name" value="AMELOGENIN"/>
    <property type="match status" value="1"/>
</dbReference>
<dbReference type="InterPro" id="IPR023210">
    <property type="entry name" value="NADP_OxRdtase_dom"/>
</dbReference>
<dbReference type="PANTHER" id="PTHR10039:SF5">
    <property type="entry name" value="NACHT DOMAIN-CONTAINING PROTEIN"/>
    <property type="match status" value="1"/>
</dbReference>
<keyword evidence="1" id="KW-0677">Repeat</keyword>
<name>A0A7C8IQU3_9PEZI</name>
<dbReference type="InterPro" id="IPR018170">
    <property type="entry name" value="Aldo/ket_reductase_CS"/>
</dbReference>
<dbReference type="OrthoDB" id="443402at2759"/>
<dbReference type="InterPro" id="IPR056693">
    <property type="entry name" value="DUF7791"/>
</dbReference>
<feature type="domain" description="NADP-dependent oxidoreductase" evidence="3">
    <location>
        <begin position="17"/>
        <end position="280"/>
    </location>
</feature>
<organism evidence="6 7">
    <name type="scientific">Xylaria multiplex</name>
    <dbReference type="NCBI Taxonomy" id="323545"/>
    <lineage>
        <taxon>Eukaryota</taxon>
        <taxon>Fungi</taxon>
        <taxon>Dikarya</taxon>
        <taxon>Ascomycota</taxon>
        <taxon>Pezizomycotina</taxon>
        <taxon>Sordariomycetes</taxon>
        <taxon>Xylariomycetidae</taxon>
        <taxon>Xylariales</taxon>
        <taxon>Xylariaceae</taxon>
        <taxon>Xylaria</taxon>
    </lineage>
</organism>
<evidence type="ECO:0000256" key="1">
    <source>
        <dbReference type="ARBA" id="ARBA00022737"/>
    </source>
</evidence>
<dbReference type="Pfam" id="PF25053">
    <property type="entry name" value="DUF7791"/>
    <property type="match status" value="1"/>
</dbReference>
<feature type="domain" description="DUF7791" evidence="5">
    <location>
        <begin position="874"/>
        <end position="1032"/>
    </location>
</feature>
<evidence type="ECO:0000313" key="6">
    <source>
        <dbReference type="EMBL" id="KAF2965924.1"/>
    </source>
</evidence>
<dbReference type="Gene3D" id="3.20.20.100">
    <property type="entry name" value="NADP-dependent oxidoreductase domain"/>
    <property type="match status" value="1"/>
</dbReference>
<gene>
    <name evidence="6" type="ORF">GQX73_g7683</name>
</gene>
<keyword evidence="7" id="KW-1185">Reference proteome</keyword>
<proteinExistence type="predicted"/>
<evidence type="ECO:0000313" key="7">
    <source>
        <dbReference type="Proteomes" id="UP000481858"/>
    </source>
</evidence>
<dbReference type="InterPro" id="IPR036812">
    <property type="entry name" value="NAD(P)_OxRdtase_dom_sf"/>
</dbReference>